<sequence length="295" mass="32678">MSYWDSFREIQRVADNMSAAQDQIRAYLESRPRIADVMAEMLSARTLLDEIERTQRLMQPPAELLAISAALAAAVRPLPDLSLLARAYEFGGLPETVRRISLGLEAARMLAEVELEEAENISSDVAHQAESQLVEIIPAEALDGLRRVQFAPLVLLDQVLRNPELMHRLGARDFEGFVAALVEQLGFEQVVLTPRSGDEGRDVLAIKNVHGIEILFAFECKRYSPGRPVGPEIARALLGTIMHGNTRAAKGVLVTTSHFTPATRRFILTEPALDGKDFDGVVSWLHEYGRRSPST</sequence>
<dbReference type="InterPro" id="IPR052906">
    <property type="entry name" value="Type_IV_Methyl-Rstrct_Enzyme"/>
</dbReference>
<evidence type="ECO:0000259" key="1">
    <source>
        <dbReference type="Pfam" id="PF04471"/>
    </source>
</evidence>
<dbReference type="GO" id="GO:0015666">
    <property type="term" value="F:restriction endodeoxyribonuclease activity"/>
    <property type="evidence" value="ECO:0007669"/>
    <property type="project" value="TreeGrafter"/>
</dbReference>
<dbReference type="Pfam" id="PF04471">
    <property type="entry name" value="Mrr_cat"/>
    <property type="match status" value="1"/>
</dbReference>
<dbReference type="Gene3D" id="3.40.1350.10">
    <property type="match status" value="1"/>
</dbReference>
<dbReference type="PANTHER" id="PTHR30015">
    <property type="entry name" value="MRR RESTRICTION SYSTEM PROTEIN"/>
    <property type="match status" value="1"/>
</dbReference>
<dbReference type="Proteomes" id="UP001179121">
    <property type="component" value="Chromosome"/>
</dbReference>
<dbReference type="InterPro" id="IPR011856">
    <property type="entry name" value="tRNA_endonuc-like_dom_sf"/>
</dbReference>
<dbReference type="InterPro" id="IPR011335">
    <property type="entry name" value="Restrct_endonuc-II-like"/>
</dbReference>
<dbReference type="GO" id="GO:0009307">
    <property type="term" value="P:DNA restriction-modification system"/>
    <property type="evidence" value="ECO:0007669"/>
    <property type="project" value="InterPro"/>
</dbReference>
<dbReference type="EMBL" id="OX365700">
    <property type="protein sequence ID" value="CAI4030910.1"/>
    <property type="molecule type" value="Genomic_DNA"/>
</dbReference>
<protein>
    <recommendedName>
        <fullName evidence="1">Restriction endonuclease type IV Mrr domain-containing protein</fullName>
    </recommendedName>
</protein>
<dbReference type="KEGG" id="nti:DNFV4_01342"/>
<dbReference type="SUPFAM" id="SSF52980">
    <property type="entry name" value="Restriction endonuclease-like"/>
    <property type="match status" value="1"/>
</dbReference>
<dbReference type="RefSeq" id="WP_289267879.1">
    <property type="nucleotide sequence ID" value="NZ_OX365700.1"/>
</dbReference>
<keyword evidence="3" id="KW-1185">Reference proteome</keyword>
<name>A0AA86MXU5_9BACT</name>
<reference evidence="2" key="1">
    <citation type="submission" date="2022-10" db="EMBL/GenBank/DDBJ databases">
        <authorList>
            <person name="Koch H."/>
        </authorList>
    </citation>
    <scope>NUCLEOTIDE SEQUENCE</scope>
    <source>
        <strain evidence="2">DNF</strain>
    </source>
</reference>
<evidence type="ECO:0000313" key="3">
    <source>
        <dbReference type="Proteomes" id="UP001179121"/>
    </source>
</evidence>
<dbReference type="AlphaFoldDB" id="A0AA86MXU5"/>
<evidence type="ECO:0000313" key="2">
    <source>
        <dbReference type="EMBL" id="CAI4030910.1"/>
    </source>
</evidence>
<organism evidence="2 3">
    <name type="scientific">Nitrospira tepida</name>
    <dbReference type="NCBI Taxonomy" id="2973512"/>
    <lineage>
        <taxon>Bacteria</taxon>
        <taxon>Pseudomonadati</taxon>
        <taxon>Nitrospirota</taxon>
        <taxon>Nitrospiria</taxon>
        <taxon>Nitrospirales</taxon>
        <taxon>Nitrospiraceae</taxon>
        <taxon>Nitrospira</taxon>
    </lineage>
</organism>
<dbReference type="InterPro" id="IPR007560">
    <property type="entry name" value="Restrct_endonuc_IV_Mrr"/>
</dbReference>
<dbReference type="PANTHER" id="PTHR30015:SF7">
    <property type="entry name" value="TYPE IV METHYL-DIRECTED RESTRICTION ENZYME ECOKMRR"/>
    <property type="match status" value="1"/>
</dbReference>
<feature type="domain" description="Restriction endonuclease type IV Mrr" evidence="1">
    <location>
        <begin position="168"/>
        <end position="267"/>
    </location>
</feature>
<proteinExistence type="predicted"/>
<dbReference type="GO" id="GO:0003677">
    <property type="term" value="F:DNA binding"/>
    <property type="evidence" value="ECO:0007669"/>
    <property type="project" value="InterPro"/>
</dbReference>
<gene>
    <name evidence="2" type="ORF">DNFV4_01342</name>
</gene>
<accession>A0AA86MXU5</accession>